<evidence type="ECO:0000313" key="1">
    <source>
        <dbReference type="EMBL" id="KAK7006828.1"/>
    </source>
</evidence>
<gene>
    <name evidence="1" type="ORF">R3P38DRAFT_2793508</name>
</gene>
<name>A0AAW0ACB7_9AGAR</name>
<dbReference type="EMBL" id="JAWWNJ010000074">
    <property type="protein sequence ID" value="KAK7006828.1"/>
    <property type="molecule type" value="Genomic_DNA"/>
</dbReference>
<reference evidence="1 2" key="1">
    <citation type="journal article" date="2024" name="J Genomics">
        <title>Draft genome sequencing and assembly of Favolaschia claudopus CIRM-BRFM 2984 isolated from oak limbs.</title>
        <authorList>
            <person name="Navarro D."/>
            <person name="Drula E."/>
            <person name="Chaduli D."/>
            <person name="Cazenave R."/>
            <person name="Ahrendt S."/>
            <person name="Wang J."/>
            <person name="Lipzen A."/>
            <person name="Daum C."/>
            <person name="Barry K."/>
            <person name="Grigoriev I.V."/>
            <person name="Favel A."/>
            <person name="Rosso M.N."/>
            <person name="Martin F."/>
        </authorList>
    </citation>
    <scope>NUCLEOTIDE SEQUENCE [LARGE SCALE GENOMIC DNA]</scope>
    <source>
        <strain evidence="1 2">CIRM-BRFM 2984</strain>
    </source>
</reference>
<comment type="caution">
    <text evidence="1">The sequence shown here is derived from an EMBL/GenBank/DDBJ whole genome shotgun (WGS) entry which is preliminary data.</text>
</comment>
<organism evidence="1 2">
    <name type="scientific">Favolaschia claudopus</name>
    <dbReference type="NCBI Taxonomy" id="2862362"/>
    <lineage>
        <taxon>Eukaryota</taxon>
        <taxon>Fungi</taxon>
        <taxon>Dikarya</taxon>
        <taxon>Basidiomycota</taxon>
        <taxon>Agaricomycotina</taxon>
        <taxon>Agaricomycetes</taxon>
        <taxon>Agaricomycetidae</taxon>
        <taxon>Agaricales</taxon>
        <taxon>Marasmiineae</taxon>
        <taxon>Mycenaceae</taxon>
        <taxon>Favolaschia</taxon>
    </lineage>
</organism>
<evidence type="ECO:0000313" key="2">
    <source>
        <dbReference type="Proteomes" id="UP001362999"/>
    </source>
</evidence>
<proteinExistence type="predicted"/>
<dbReference type="AlphaFoldDB" id="A0AAW0ACB7"/>
<dbReference type="Proteomes" id="UP001362999">
    <property type="component" value="Unassembled WGS sequence"/>
</dbReference>
<keyword evidence="2" id="KW-1185">Reference proteome</keyword>
<accession>A0AAW0ACB7</accession>
<sequence>MRLIKFRPRVYERSGKDIVRLVWIHEDFSWEYVGGVRFKPFSEKTLARLIYNHRLVVVRAIRRRAIMQMWAYGTMTATGSRQPSGGGKGDGYGPYACHRGDTVDDISAMAREGTDTDVLIEVADSIVPGLKTELSKLTQQSGLHFLGSTGVSSFTCTNYEEQLPKTDFPNLNTVGWLIMHELTMHKVHNA</sequence>
<protein>
    <submittedName>
        <fullName evidence="1">Uncharacterized protein</fullName>
    </submittedName>
</protein>